<comment type="similarity">
    <text evidence="5">Belongs to the lariat debranching enzyme family.</text>
</comment>
<evidence type="ECO:0000256" key="4">
    <source>
        <dbReference type="ARBA" id="ARBA00004123"/>
    </source>
</evidence>
<evidence type="ECO:0000256" key="6">
    <source>
        <dbReference type="ARBA" id="ARBA00022664"/>
    </source>
</evidence>
<evidence type="ECO:0000256" key="7">
    <source>
        <dbReference type="ARBA" id="ARBA00022723"/>
    </source>
</evidence>
<dbReference type="EMBL" id="JALLPJ020000049">
    <property type="protein sequence ID" value="KAL3804241.1"/>
    <property type="molecule type" value="Genomic_DNA"/>
</dbReference>
<feature type="region of interest" description="Disordered" evidence="13">
    <location>
        <begin position="606"/>
        <end position="646"/>
    </location>
</feature>
<name>A0ABD3QWS0_9STRA</name>
<dbReference type="GO" id="GO:0006397">
    <property type="term" value="P:mRNA processing"/>
    <property type="evidence" value="ECO:0007669"/>
    <property type="project" value="UniProtKB-KW"/>
</dbReference>
<feature type="compositionally biased region" description="Acidic residues" evidence="13">
    <location>
        <begin position="619"/>
        <end position="630"/>
    </location>
</feature>
<organism evidence="15 16">
    <name type="scientific">Cyclotella atomus</name>
    <dbReference type="NCBI Taxonomy" id="382360"/>
    <lineage>
        <taxon>Eukaryota</taxon>
        <taxon>Sar</taxon>
        <taxon>Stramenopiles</taxon>
        <taxon>Ochrophyta</taxon>
        <taxon>Bacillariophyta</taxon>
        <taxon>Coscinodiscophyceae</taxon>
        <taxon>Thalassiosirophycidae</taxon>
        <taxon>Stephanodiscales</taxon>
        <taxon>Stephanodiscaceae</taxon>
        <taxon>Cyclotella</taxon>
    </lineage>
</organism>
<accession>A0ABD3QWS0</accession>
<evidence type="ECO:0000256" key="8">
    <source>
        <dbReference type="ARBA" id="ARBA00022801"/>
    </source>
</evidence>
<feature type="domain" description="Lariat debranching enzyme C-terminal" evidence="14">
    <location>
        <begin position="372"/>
        <end position="533"/>
    </location>
</feature>
<dbReference type="SUPFAM" id="SSF56300">
    <property type="entry name" value="Metallo-dependent phosphatases"/>
    <property type="match status" value="1"/>
</dbReference>
<comment type="cofactor">
    <cofactor evidence="1">
        <name>Mn(2+)</name>
        <dbReference type="ChEBI" id="CHEBI:29035"/>
    </cofactor>
</comment>
<dbReference type="GO" id="GO:0008419">
    <property type="term" value="F:RNA lariat debranching enzyme activity"/>
    <property type="evidence" value="ECO:0007669"/>
    <property type="project" value="UniProtKB-ARBA"/>
</dbReference>
<evidence type="ECO:0000256" key="9">
    <source>
        <dbReference type="ARBA" id="ARBA00022833"/>
    </source>
</evidence>
<evidence type="ECO:0000256" key="2">
    <source>
        <dbReference type="ARBA" id="ARBA00001947"/>
    </source>
</evidence>
<dbReference type="GO" id="GO:0046872">
    <property type="term" value="F:metal ion binding"/>
    <property type="evidence" value="ECO:0007669"/>
    <property type="project" value="UniProtKB-KW"/>
</dbReference>
<dbReference type="InterPro" id="IPR041816">
    <property type="entry name" value="Dbr1_N"/>
</dbReference>
<evidence type="ECO:0000256" key="12">
    <source>
        <dbReference type="ARBA" id="ARBA00023242"/>
    </source>
</evidence>
<evidence type="ECO:0000313" key="15">
    <source>
        <dbReference type="EMBL" id="KAL3804241.1"/>
    </source>
</evidence>
<dbReference type="PANTHER" id="PTHR12849:SF0">
    <property type="entry name" value="LARIAT DEBRANCHING ENZYME"/>
    <property type="match status" value="1"/>
</dbReference>
<comment type="cofactor">
    <cofactor evidence="2">
        <name>Zn(2+)</name>
        <dbReference type="ChEBI" id="CHEBI:29105"/>
    </cofactor>
</comment>
<keyword evidence="7" id="KW-0479">Metal-binding</keyword>
<keyword evidence="8" id="KW-0378">Hydrolase</keyword>
<dbReference type="Proteomes" id="UP001530400">
    <property type="component" value="Unassembled WGS sequence"/>
</dbReference>
<gene>
    <name evidence="15" type="ORF">ACHAWO_009842</name>
</gene>
<dbReference type="SMART" id="SM01124">
    <property type="entry name" value="DBR1"/>
    <property type="match status" value="1"/>
</dbReference>
<evidence type="ECO:0000256" key="5">
    <source>
        <dbReference type="ARBA" id="ARBA00006045"/>
    </source>
</evidence>
<dbReference type="InterPro" id="IPR004843">
    <property type="entry name" value="Calcineurin-like_PHP"/>
</dbReference>
<dbReference type="InterPro" id="IPR007708">
    <property type="entry name" value="DBR1_C"/>
</dbReference>
<dbReference type="GO" id="GO:0005634">
    <property type="term" value="C:nucleus"/>
    <property type="evidence" value="ECO:0007669"/>
    <property type="project" value="UniProtKB-SubCell"/>
</dbReference>
<evidence type="ECO:0000256" key="3">
    <source>
        <dbReference type="ARBA" id="ARBA00001954"/>
    </source>
</evidence>
<sequence>MNFNSFGRAGRYHSHSGRSRGRGGRGGGRHSGRGGRHHGNGNRNARPNTSNKDFNHVHFIEASGTMTTSSFNVAIQGCSHGELDSIYAALGAYLDETLNKFDPENGAQIDVLLCCGDVQTLRNTDDYHALAVPQKYKAMGDFYQYYSGAKLAPILTVMIGGNHEASNYLQELYYGGWVAPNIYYLGAAGVVNLCKLSPNKTSVSTLRIAGLSGIYKLHDYKLGRFEAPPYSQGELRSVYHTRHFDAERLRALASGPTVKHIDIMISHDWPRGIEQHGDVNKLIQQKPFFKQEIETNSLGSPANETLLHALKPRHWFAAHLHVKFQAEVRHVGAADNNADGEKKPSATPEANESTNFVGMESNEGICPNPNGTNIESLTDQMTRFLSLDKCLPKRRHLQVLHIEPLLTRSATNLDSVSDEDAKKSWLEYDPTWLAIHRRTEDWSQRTHNKVHIPQDELDQAPITSDELQDINSRLSSAASSRGGKRNTTIPLNFVQNVRPYDPTSRQQYGPARPMVGNPQTDEFLEMMGMEHKLTVPFCNTDNAGNARCREPLVMPVPEQRPVGDDNEINLDDDADEEINHKRAPLAMPAPKQVTNDVNEIDLGAENEAEDVAVNNADPGEIDLDDIDEAGDSVCYSSESAVKRPRV</sequence>
<keyword evidence="10" id="KW-0408">Iron</keyword>
<evidence type="ECO:0000256" key="13">
    <source>
        <dbReference type="SAM" id="MobiDB-lite"/>
    </source>
</evidence>
<dbReference type="InterPro" id="IPR029052">
    <property type="entry name" value="Metallo-depent_PP-like"/>
</dbReference>
<dbReference type="AlphaFoldDB" id="A0ABD3QWS0"/>
<keyword evidence="12" id="KW-0539">Nucleus</keyword>
<evidence type="ECO:0000259" key="14">
    <source>
        <dbReference type="SMART" id="SM01124"/>
    </source>
</evidence>
<evidence type="ECO:0000256" key="10">
    <source>
        <dbReference type="ARBA" id="ARBA00023004"/>
    </source>
</evidence>
<dbReference type="CDD" id="cd00844">
    <property type="entry name" value="MPP_Dbr1_N"/>
    <property type="match status" value="1"/>
</dbReference>
<evidence type="ECO:0000256" key="1">
    <source>
        <dbReference type="ARBA" id="ARBA00001936"/>
    </source>
</evidence>
<evidence type="ECO:0000256" key="11">
    <source>
        <dbReference type="ARBA" id="ARBA00023211"/>
    </source>
</evidence>
<keyword evidence="16" id="KW-1185">Reference proteome</keyword>
<comment type="cofactor">
    <cofactor evidence="3">
        <name>Fe(2+)</name>
        <dbReference type="ChEBI" id="CHEBI:29033"/>
    </cofactor>
</comment>
<dbReference type="Pfam" id="PF05011">
    <property type="entry name" value="DBR1"/>
    <property type="match status" value="1"/>
</dbReference>
<keyword evidence="11" id="KW-0464">Manganese</keyword>
<keyword evidence="6" id="KW-0507">mRNA processing</keyword>
<evidence type="ECO:0000313" key="16">
    <source>
        <dbReference type="Proteomes" id="UP001530400"/>
    </source>
</evidence>
<keyword evidence="9" id="KW-0862">Zinc</keyword>
<proteinExistence type="inferred from homology"/>
<protein>
    <recommendedName>
        <fullName evidence="14">Lariat debranching enzyme C-terminal domain-containing protein</fullName>
    </recommendedName>
</protein>
<comment type="caution">
    <text evidence="15">The sequence shown here is derived from an EMBL/GenBank/DDBJ whole genome shotgun (WGS) entry which is preliminary data.</text>
</comment>
<feature type="compositionally biased region" description="Basic residues" evidence="13">
    <location>
        <begin position="10"/>
        <end position="40"/>
    </location>
</feature>
<comment type="subcellular location">
    <subcellularLocation>
        <location evidence="4">Nucleus</location>
    </subcellularLocation>
</comment>
<feature type="region of interest" description="Disordered" evidence="13">
    <location>
        <begin position="1"/>
        <end position="53"/>
    </location>
</feature>
<reference evidence="15 16" key="1">
    <citation type="submission" date="2024-10" db="EMBL/GenBank/DDBJ databases">
        <title>Updated reference genomes for cyclostephanoid diatoms.</title>
        <authorList>
            <person name="Roberts W.R."/>
            <person name="Alverson A.J."/>
        </authorList>
    </citation>
    <scope>NUCLEOTIDE SEQUENCE [LARGE SCALE GENOMIC DNA]</scope>
    <source>
        <strain evidence="15 16">AJA010-31</strain>
    </source>
</reference>
<dbReference type="PANTHER" id="PTHR12849">
    <property type="entry name" value="RNA LARIAT DEBRANCHING ENZYME"/>
    <property type="match status" value="1"/>
</dbReference>
<dbReference type="Pfam" id="PF00149">
    <property type="entry name" value="Metallophos"/>
    <property type="match status" value="1"/>
</dbReference>